<reference evidence="1" key="1">
    <citation type="submission" date="2018-05" db="EMBL/GenBank/DDBJ databases">
        <authorList>
            <person name="Lanie J.A."/>
            <person name="Ng W.-L."/>
            <person name="Kazmierczak K.M."/>
            <person name="Andrzejewski T.M."/>
            <person name="Davidsen T.M."/>
            <person name="Wayne K.J."/>
            <person name="Tettelin H."/>
            <person name="Glass J.I."/>
            <person name="Rusch D."/>
            <person name="Podicherti R."/>
            <person name="Tsui H.-C.T."/>
            <person name="Winkler M.E."/>
        </authorList>
    </citation>
    <scope>NUCLEOTIDE SEQUENCE</scope>
</reference>
<protein>
    <recommendedName>
        <fullName evidence="2">Portal protein</fullName>
    </recommendedName>
</protein>
<evidence type="ECO:0000313" key="1">
    <source>
        <dbReference type="EMBL" id="SVC70986.1"/>
    </source>
</evidence>
<gene>
    <name evidence="1" type="ORF">METZ01_LOCUS323840</name>
</gene>
<sequence length="168" mass="19944">MAELFGFSITRVKKPQDPKQAFTQPQADDGTQTIAAGGYYGQYLDMEGQTKTEQDLIRRYREIALHPECDMAIEDIINESIVANEVKDAIRLNLEYLPFGKDVRRKIEDEFKEVLRLMNFHTRGHDIFRRWYVDGRLYYHKVIDRESTRKGITELRYIDPRKIKKIRE</sequence>
<dbReference type="AlphaFoldDB" id="A0A382PCM3"/>
<accession>A0A382PCM3</accession>
<name>A0A382PCM3_9ZZZZ</name>
<feature type="non-terminal residue" evidence="1">
    <location>
        <position position="168"/>
    </location>
</feature>
<evidence type="ECO:0008006" key="2">
    <source>
        <dbReference type="Google" id="ProtNLM"/>
    </source>
</evidence>
<dbReference type="InterPro" id="IPR010823">
    <property type="entry name" value="Portal_Gp20"/>
</dbReference>
<dbReference type="Pfam" id="PF07230">
    <property type="entry name" value="Portal_T4"/>
    <property type="match status" value="1"/>
</dbReference>
<organism evidence="1">
    <name type="scientific">marine metagenome</name>
    <dbReference type="NCBI Taxonomy" id="408172"/>
    <lineage>
        <taxon>unclassified sequences</taxon>
        <taxon>metagenomes</taxon>
        <taxon>ecological metagenomes</taxon>
    </lineage>
</organism>
<proteinExistence type="predicted"/>
<dbReference type="EMBL" id="UINC01106370">
    <property type="protein sequence ID" value="SVC70986.1"/>
    <property type="molecule type" value="Genomic_DNA"/>
</dbReference>